<reference evidence="8" key="1">
    <citation type="submission" date="2020-10" db="EMBL/GenBank/DDBJ databases">
        <authorList>
            <person name="Gilroy R."/>
        </authorList>
    </citation>
    <scope>NUCLEOTIDE SEQUENCE</scope>
    <source>
        <strain evidence="8">35461</strain>
    </source>
</reference>
<keyword evidence="4 6" id="KW-1133">Transmembrane helix</keyword>
<evidence type="ECO:0000259" key="7">
    <source>
        <dbReference type="Pfam" id="PF03772"/>
    </source>
</evidence>
<name>A0A9D1NM00_9BACT</name>
<dbReference type="InterPro" id="IPR004477">
    <property type="entry name" value="ComEC_N"/>
</dbReference>
<feature type="transmembrane region" description="Helical" evidence="6">
    <location>
        <begin position="332"/>
        <end position="351"/>
    </location>
</feature>
<sequence>MGTHAAVGGDGPATQAAGPRVPAYRPLNGWCLGAVAGAALGWFLGGPWWLWPTLAAAALGVAWLRRAAAPAALCLACLCLFAARGADRQAHAARFAEALAEAQAQDAPLPLRLTVGPDLRRVDSGPNRPAYHRFTAQSPTLPDGTPALPHVVKVNFRAPAGSPPPAIGQAWLIRARPVGAADAKTLTLNANPRNATLLRDPPHPTLRARLAALRAHLARNLARGVTPGEALYAQTMTLGADRPIPREELQVFADAGIVHVLSISGLHVGVVAALLHLLLGWAGLGPRARAGLLIPLLGGYLLLIGAPPAAARATLMATVWLLGPCLRRKPDALTALSLSAALLLAHDPTLIGDVGALLSFLTLAGILLWTPLLLPPLLRRLRADAPPARGGPLPL</sequence>
<keyword evidence="2" id="KW-1003">Cell membrane</keyword>
<dbReference type="NCBIfam" id="TIGR00360">
    <property type="entry name" value="ComEC_N-term"/>
    <property type="match status" value="1"/>
</dbReference>
<comment type="subcellular location">
    <subcellularLocation>
        <location evidence="1">Cell membrane</location>
        <topology evidence="1">Multi-pass membrane protein</topology>
    </subcellularLocation>
</comment>
<protein>
    <submittedName>
        <fullName evidence="8">ComEC/Rec2 family competence protein</fullName>
    </submittedName>
</protein>
<proteinExistence type="predicted"/>
<keyword evidence="5 6" id="KW-0472">Membrane</keyword>
<evidence type="ECO:0000256" key="1">
    <source>
        <dbReference type="ARBA" id="ARBA00004651"/>
    </source>
</evidence>
<feature type="transmembrane region" description="Helical" evidence="6">
    <location>
        <begin position="30"/>
        <end position="51"/>
    </location>
</feature>
<evidence type="ECO:0000256" key="4">
    <source>
        <dbReference type="ARBA" id="ARBA00022989"/>
    </source>
</evidence>
<comment type="caution">
    <text evidence="8">The sequence shown here is derived from an EMBL/GenBank/DDBJ whole genome shotgun (WGS) entry which is preliminary data.</text>
</comment>
<dbReference type="Pfam" id="PF03772">
    <property type="entry name" value="Competence"/>
    <property type="match status" value="1"/>
</dbReference>
<accession>A0A9D1NM00</accession>
<feature type="transmembrane region" description="Helical" evidence="6">
    <location>
        <begin position="63"/>
        <end position="83"/>
    </location>
</feature>
<evidence type="ECO:0000313" key="8">
    <source>
        <dbReference type="EMBL" id="HIV09154.1"/>
    </source>
</evidence>
<keyword evidence="3 6" id="KW-0812">Transmembrane</keyword>
<feature type="transmembrane region" description="Helical" evidence="6">
    <location>
        <begin position="290"/>
        <end position="311"/>
    </location>
</feature>
<dbReference type="InterPro" id="IPR052159">
    <property type="entry name" value="Competence_DNA_uptake"/>
</dbReference>
<dbReference type="PANTHER" id="PTHR30619">
    <property type="entry name" value="DNA INTERNALIZATION/COMPETENCE PROTEIN COMEC/REC2"/>
    <property type="match status" value="1"/>
</dbReference>
<evidence type="ECO:0000256" key="6">
    <source>
        <dbReference type="SAM" id="Phobius"/>
    </source>
</evidence>
<dbReference type="EMBL" id="DVOR01000109">
    <property type="protein sequence ID" value="HIV09154.1"/>
    <property type="molecule type" value="Genomic_DNA"/>
</dbReference>
<dbReference type="Proteomes" id="UP000886845">
    <property type="component" value="Unassembled WGS sequence"/>
</dbReference>
<dbReference type="PANTHER" id="PTHR30619:SF1">
    <property type="entry name" value="RECOMBINATION PROTEIN 2"/>
    <property type="match status" value="1"/>
</dbReference>
<evidence type="ECO:0000313" key="9">
    <source>
        <dbReference type="Proteomes" id="UP000886845"/>
    </source>
</evidence>
<organism evidence="8 9">
    <name type="scientific">Candidatus Spyradenecus faecavium</name>
    <dbReference type="NCBI Taxonomy" id="2840947"/>
    <lineage>
        <taxon>Bacteria</taxon>
        <taxon>Pseudomonadati</taxon>
        <taxon>Lentisphaerota</taxon>
        <taxon>Lentisphaeria</taxon>
        <taxon>Lentisphaerales</taxon>
        <taxon>Lentisphaeraceae</taxon>
        <taxon>Lentisphaeraceae incertae sedis</taxon>
        <taxon>Candidatus Spyradenecus</taxon>
    </lineage>
</organism>
<evidence type="ECO:0000256" key="5">
    <source>
        <dbReference type="ARBA" id="ARBA00023136"/>
    </source>
</evidence>
<evidence type="ECO:0000256" key="2">
    <source>
        <dbReference type="ARBA" id="ARBA00022475"/>
    </source>
</evidence>
<evidence type="ECO:0000256" key="3">
    <source>
        <dbReference type="ARBA" id="ARBA00022692"/>
    </source>
</evidence>
<gene>
    <name evidence="8" type="ORF">IAC79_03460</name>
</gene>
<dbReference type="AlphaFoldDB" id="A0A9D1NM00"/>
<feature type="non-terminal residue" evidence="8">
    <location>
        <position position="395"/>
    </location>
</feature>
<feature type="domain" description="ComEC/Rec2-related protein" evidence="7">
    <location>
        <begin position="236"/>
        <end position="377"/>
    </location>
</feature>
<feature type="transmembrane region" description="Helical" evidence="6">
    <location>
        <begin position="251"/>
        <end position="278"/>
    </location>
</feature>
<feature type="transmembrane region" description="Helical" evidence="6">
    <location>
        <begin position="357"/>
        <end position="374"/>
    </location>
</feature>
<reference evidence="8" key="2">
    <citation type="journal article" date="2021" name="PeerJ">
        <title>Extensive microbial diversity within the chicken gut microbiome revealed by metagenomics and culture.</title>
        <authorList>
            <person name="Gilroy R."/>
            <person name="Ravi A."/>
            <person name="Getino M."/>
            <person name="Pursley I."/>
            <person name="Horton D.L."/>
            <person name="Alikhan N.F."/>
            <person name="Baker D."/>
            <person name="Gharbi K."/>
            <person name="Hall N."/>
            <person name="Watson M."/>
            <person name="Adriaenssens E.M."/>
            <person name="Foster-Nyarko E."/>
            <person name="Jarju S."/>
            <person name="Secka A."/>
            <person name="Antonio M."/>
            <person name="Oren A."/>
            <person name="Chaudhuri R.R."/>
            <person name="La Ragione R."/>
            <person name="Hildebrand F."/>
            <person name="Pallen M.J."/>
        </authorList>
    </citation>
    <scope>NUCLEOTIDE SEQUENCE</scope>
    <source>
        <strain evidence="8">35461</strain>
    </source>
</reference>
<dbReference type="GO" id="GO:0005886">
    <property type="term" value="C:plasma membrane"/>
    <property type="evidence" value="ECO:0007669"/>
    <property type="project" value="UniProtKB-SubCell"/>
</dbReference>